<proteinExistence type="predicted"/>
<organism evidence="1">
    <name type="scientific">marine metagenome</name>
    <dbReference type="NCBI Taxonomy" id="408172"/>
    <lineage>
        <taxon>unclassified sequences</taxon>
        <taxon>metagenomes</taxon>
        <taxon>ecological metagenomes</taxon>
    </lineage>
</organism>
<name>A0A382WY75_9ZZZZ</name>
<dbReference type="EMBL" id="UINC01163385">
    <property type="protein sequence ID" value="SVD63673.1"/>
    <property type="molecule type" value="Genomic_DNA"/>
</dbReference>
<sequence>MLNANPVKNSFCLRSLGIRQDLKTTDNRRTLVQNVFWR</sequence>
<accession>A0A382WY75</accession>
<evidence type="ECO:0000313" key="1">
    <source>
        <dbReference type="EMBL" id="SVD63673.1"/>
    </source>
</evidence>
<gene>
    <name evidence="1" type="ORF">METZ01_LOCUS416527</name>
</gene>
<dbReference type="AlphaFoldDB" id="A0A382WY75"/>
<reference evidence="1" key="1">
    <citation type="submission" date="2018-05" db="EMBL/GenBank/DDBJ databases">
        <authorList>
            <person name="Lanie J.A."/>
            <person name="Ng W.-L."/>
            <person name="Kazmierczak K.M."/>
            <person name="Andrzejewski T.M."/>
            <person name="Davidsen T.M."/>
            <person name="Wayne K.J."/>
            <person name="Tettelin H."/>
            <person name="Glass J.I."/>
            <person name="Rusch D."/>
            <person name="Podicherti R."/>
            <person name="Tsui H.-C.T."/>
            <person name="Winkler M.E."/>
        </authorList>
    </citation>
    <scope>NUCLEOTIDE SEQUENCE</scope>
</reference>
<protein>
    <submittedName>
        <fullName evidence="1">Uncharacterized protein</fullName>
    </submittedName>
</protein>